<dbReference type="PROSITE" id="PS50045">
    <property type="entry name" value="SIGMA54_INTERACT_4"/>
    <property type="match status" value="1"/>
</dbReference>
<dbReference type="PROSITE" id="PS00688">
    <property type="entry name" value="SIGMA54_INTERACT_3"/>
    <property type="match status" value="1"/>
</dbReference>
<organism evidence="9 10">
    <name type="scientific">Pseudorhizobium tarimense</name>
    <dbReference type="NCBI Taxonomy" id="1079109"/>
    <lineage>
        <taxon>Bacteria</taxon>
        <taxon>Pseudomonadati</taxon>
        <taxon>Pseudomonadota</taxon>
        <taxon>Alphaproteobacteria</taxon>
        <taxon>Hyphomicrobiales</taxon>
        <taxon>Rhizobiaceae</taxon>
        <taxon>Rhizobium/Agrobacterium group</taxon>
        <taxon>Pseudorhizobium</taxon>
    </lineage>
</organism>
<sequence length="457" mass="50351">MSEQRVLLVDDEEELRRSTAQALELFGLSVQAFATADDVMELAGFSFDGVIVTDIRMPGTDGMTLLHRIRELDPEIPVILVTGHGDVQLAVKAMREGAYDFLEKPFTPQHLADVIRRALDRRALVLENRRLKAVAGKRDDLEARLPGRTQVMVDLRYRIRAIGSAEADTLIIGDTGAGKEVVARALHDISPRANRPFIAINCAALPDNLIESELFGHEAGAFPGALRARYGKFEHGRGGTILLDEIGSLPFDLQAKFLRVLQERVISRLGSNELVPLDVRFIATSKVDLEAEVAAGRFRADLLYRLNVATIRVPSLQQRRADIPLLFLHLVREAAARYGRDDLEVPPDILSAVGQKDWPGNVRELRNAADRLVLGLEIDPGEHNSNGAEGGSRLAEKVATFEKTIIAGAIAAHGGALRPVYEALGISRKTLYDKMQKYGLDKKMLGPDHAIYDEREG</sequence>
<keyword evidence="2" id="KW-0067">ATP-binding</keyword>
<dbReference type="Gene3D" id="1.10.8.60">
    <property type="match status" value="1"/>
</dbReference>
<evidence type="ECO:0000256" key="1">
    <source>
        <dbReference type="ARBA" id="ARBA00022741"/>
    </source>
</evidence>
<evidence type="ECO:0000259" key="8">
    <source>
        <dbReference type="PROSITE" id="PS50110"/>
    </source>
</evidence>
<dbReference type="Pfam" id="PF00072">
    <property type="entry name" value="Response_reg"/>
    <property type="match status" value="1"/>
</dbReference>
<accession>A0ABV2H8Z0</accession>
<dbReference type="SMART" id="SM00448">
    <property type="entry name" value="REC"/>
    <property type="match status" value="1"/>
</dbReference>
<dbReference type="Gene3D" id="3.40.50.2300">
    <property type="match status" value="1"/>
</dbReference>
<reference evidence="9 10" key="1">
    <citation type="submission" date="2024-06" db="EMBL/GenBank/DDBJ databases">
        <title>Genomic Encyclopedia of Type Strains, Phase IV (KMG-IV): sequencing the most valuable type-strain genomes for metagenomic binning, comparative biology and taxonomic classification.</title>
        <authorList>
            <person name="Goeker M."/>
        </authorList>
    </citation>
    <scope>NUCLEOTIDE SEQUENCE [LARGE SCALE GENOMIC DNA]</scope>
    <source>
        <strain evidence="9 10">DSM 105042</strain>
    </source>
</reference>
<dbReference type="InterPro" id="IPR002078">
    <property type="entry name" value="Sigma_54_int"/>
</dbReference>
<dbReference type="InterPro" id="IPR002197">
    <property type="entry name" value="HTH_Fis"/>
</dbReference>
<dbReference type="InterPro" id="IPR027417">
    <property type="entry name" value="P-loop_NTPase"/>
</dbReference>
<gene>
    <name evidence="9" type="ORF">ABID21_003122</name>
</gene>
<dbReference type="InterPro" id="IPR009057">
    <property type="entry name" value="Homeodomain-like_sf"/>
</dbReference>
<dbReference type="CDD" id="cd17549">
    <property type="entry name" value="REC_DctD-like"/>
    <property type="match status" value="1"/>
</dbReference>
<keyword evidence="6" id="KW-0597">Phosphoprotein</keyword>
<evidence type="ECO:0000256" key="2">
    <source>
        <dbReference type="ARBA" id="ARBA00022840"/>
    </source>
</evidence>
<keyword evidence="4" id="KW-0805">Transcription regulation</keyword>
<dbReference type="InterPro" id="IPR058031">
    <property type="entry name" value="AAA_lid_NorR"/>
</dbReference>
<evidence type="ECO:0000256" key="4">
    <source>
        <dbReference type="ARBA" id="ARBA00023015"/>
    </source>
</evidence>
<dbReference type="RefSeq" id="WP_247244822.1">
    <property type="nucleotide sequence ID" value="NZ_JALJRA010000011.1"/>
</dbReference>
<dbReference type="InterPro" id="IPR025944">
    <property type="entry name" value="Sigma_54_int_dom_CS"/>
</dbReference>
<dbReference type="InterPro" id="IPR011006">
    <property type="entry name" value="CheY-like_superfamily"/>
</dbReference>
<dbReference type="PANTHER" id="PTHR32071:SF57">
    <property type="entry name" value="C4-DICARBOXYLATE TRANSPORT TRANSCRIPTIONAL REGULATORY PROTEIN DCTD"/>
    <property type="match status" value="1"/>
</dbReference>
<dbReference type="SUPFAM" id="SSF52540">
    <property type="entry name" value="P-loop containing nucleoside triphosphate hydrolases"/>
    <property type="match status" value="1"/>
</dbReference>
<evidence type="ECO:0000313" key="9">
    <source>
        <dbReference type="EMBL" id="MET3587000.1"/>
    </source>
</evidence>
<dbReference type="CDD" id="cd00009">
    <property type="entry name" value="AAA"/>
    <property type="match status" value="1"/>
</dbReference>
<evidence type="ECO:0000313" key="10">
    <source>
        <dbReference type="Proteomes" id="UP001549031"/>
    </source>
</evidence>
<dbReference type="Gene3D" id="3.40.50.300">
    <property type="entry name" value="P-loop containing nucleotide triphosphate hydrolases"/>
    <property type="match status" value="1"/>
</dbReference>
<dbReference type="Proteomes" id="UP001549031">
    <property type="component" value="Unassembled WGS sequence"/>
</dbReference>
<feature type="modified residue" description="4-aspartylphosphate" evidence="6">
    <location>
        <position position="54"/>
    </location>
</feature>
<dbReference type="InterPro" id="IPR003593">
    <property type="entry name" value="AAA+_ATPase"/>
</dbReference>
<feature type="domain" description="Response regulatory" evidence="8">
    <location>
        <begin position="5"/>
        <end position="119"/>
    </location>
</feature>
<dbReference type="Pfam" id="PF25601">
    <property type="entry name" value="AAA_lid_14"/>
    <property type="match status" value="1"/>
</dbReference>
<dbReference type="InterPro" id="IPR001789">
    <property type="entry name" value="Sig_transdc_resp-reg_receiver"/>
</dbReference>
<evidence type="ECO:0000256" key="3">
    <source>
        <dbReference type="ARBA" id="ARBA00023012"/>
    </source>
</evidence>
<dbReference type="SMART" id="SM00382">
    <property type="entry name" value="AAA"/>
    <property type="match status" value="1"/>
</dbReference>
<proteinExistence type="predicted"/>
<feature type="domain" description="Sigma-54 factor interaction" evidence="7">
    <location>
        <begin position="145"/>
        <end position="374"/>
    </location>
</feature>
<keyword evidence="1" id="KW-0547">Nucleotide-binding</keyword>
<dbReference type="Pfam" id="PF02954">
    <property type="entry name" value="HTH_8"/>
    <property type="match status" value="1"/>
</dbReference>
<keyword evidence="10" id="KW-1185">Reference proteome</keyword>
<evidence type="ECO:0000259" key="7">
    <source>
        <dbReference type="PROSITE" id="PS50045"/>
    </source>
</evidence>
<name>A0ABV2H8Z0_9HYPH</name>
<dbReference type="EMBL" id="JBEPLJ010000011">
    <property type="protein sequence ID" value="MET3587000.1"/>
    <property type="molecule type" value="Genomic_DNA"/>
</dbReference>
<dbReference type="SUPFAM" id="SSF52172">
    <property type="entry name" value="CheY-like"/>
    <property type="match status" value="1"/>
</dbReference>
<evidence type="ECO:0000256" key="5">
    <source>
        <dbReference type="ARBA" id="ARBA00023163"/>
    </source>
</evidence>
<dbReference type="Pfam" id="PF00158">
    <property type="entry name" value="Sigma54_activat"/>
    <property type="match status" value="1"/>
</dbReference>
<evidence type="ECO:0000256" key="6">
    <source>
        <dbReference type="PROSITE-ProRule" id="PRU00169"/>
    </source>
</evidence>
<keyword evidence="3" id="KW-0902">Two-component regulatory system</keyword>
<dbReference type="PROSITE" id="PS50110">
    <property type="entry name" value="RESPONSE_REGULATORY"/>
    <property type="match status" value="1"/>
</dbReference>
<comment type="caution">
    <text evidence="9">The sequence shown here is derived from an EMBL/GenBank/DDBJ whole genome shotgun (WGS) entry which is preliminary data.</text>
</comment>
<dbReference type="SUPFAM" id="SSF46689">
    <property type="entry name" value="Homeodomain-like"/>
    <property type="match status" value="1"/>
</dbReference>
<dbReference type="Gene3D" id="1.10.10.60">
    <property type="entry name" value="Homeodomain-like"/>
    <property type="match status" value="1"/>
</dbReference>
<dbReference type="PANTHER" id="PTHR32071">
    <property type="entry name" value="TRANSCRIPTIONAL REGULATORY PROTEIN"/>
    <property type="match status" value="1"/>
</dbReference>
<keyword evidence="5" id="KW-0804">Transcription</keyword>
<protein>
    <submittedName>
        <fullName evidence="9">Two-component system C4-dicarboxylate transport response regulator DctD</fullName>
    </submittedName>
</protein>